<protein>
    <submittedName>
        <fullName evidence="1">Uncharacterized protein</fullName>
    </submittedName>
</protein>
<dbReference type="EMBL" id="JAYERP010000003">
    <property type="protein sequence ID" value="MEA3572592.1"/>
    <property type="molecule type" value="Genomic_DNA"/>
</dbReference>
<evidence type="ECO:0000313" key="1">
    <source>
        <dbReference type="EMBL" id="MEA3572592.1"/>
    </source>
</evidence>
<dbReference type="RefSeq" id="WP_323079281.1">
    <property type="nucleotide sequence ID" value="NZ_CBCSKM010000030.1"/>
</dbReference>
<proteinExistence type="predicted"/>
<keyword evidence="2" id="KW-1185">Reference proteome</keyword>
<dbReference type="Proteomes" id="UP001292216">
    <property type="component" value="Unassembled WGS sequence"/>
</dbReference>
<comment type="caution">
    <text evidence="1">The sequence shown here is derived from an EMBL/GenBank/DDBJ whole genome shotgun (WGS) entry which is preliminary data.</text>
</comment>
<accession>A0ABU5PRZ3</accession>
<sequence>MATKIALGSLCLKGVIGMRIIGGFLLGKSGLRVSDIALGTMIFGDLCWGWCKLFEGRNDDPRIIGGVSASIQNKSDFGKSQMGIFSEDLVLLIKLFLSRRK</sequence>
<organism evidence="1 2">
    <name type="scientific">Paenibacillus phoenicis</name>
    <dbReference type="NCBI Taxonomy" id="554117"/>
    <lineage>
        <taxon>Bacteria</taxon>
        <taxon>Bacillati</taxon>
        <taxon>Bacillota</taxon>
        <taxon>Bacilli</taxon>
        <taxon>Bacillales</taxon>
        <taxon>Paenibacillaceae</taxon>
        <taxon>Paenibacillus</taxon>
    </lineage>
</organism>
<gene>
    <name evidence="1" type="ORF">U9M73_21930</name>
</gene>
<evidence type="ECO:0000313" key="2">
    <source>
        <dbReference type="Proteomes" id="UP001292216"/>
    </source>
</evidence>
<name>A0ABU5PRZ3_9BACL</name>
<reference evidence="1 2" key="1">
    <citation type="submission" date="2023-12" db="EMBL/GenBank/DDBJ databases">
        <title>Whole genome sequencing of Paenibacillus phoenicis isolated from the Phoenix Mars Lander spacecraft assembly facility.</title>
        <authorList>
            <person name="Garcia A."/>
            <person name="Venkateswaran K."/>
        </authorList>
    </citation>
    <scope>NUCLEOTIDE SEQUENCE [LARGE SCALE GENOMIC DNA]</scope>
    <source>
        <strain evidence="1 2">3PO2SA</strain>
    </source>
</reference>